<gene>
    <name evidence="6" type="ORF">WKW79_14085</name>
</gene>
<evidence type="ECO:0000256" key="4">
    <source>
        <dbReference type="PROSITE-ProRule" id="PRU00335"/>
    </source>
</evidence>
<feature type="domain" description="HTH tetR-type" evidence="5">
    <location>
        <begin position="50"/>
        <end position="110"/>
    </location>
</feature>
<evidence type="ECO:0000256" key="3">
    <source>
        <dbReference type="ARBA" id="ARBA00023163"/>
    </source>
</evidence>
<dbReference type="SUPFAM" id="SSF46689">
    <property type="entry name" value="Homeodomain-like"/>
    <property type="match status" value="1"/>
</dbReference>
<name>A0ABU8X7D6_9BURK</name>
<dbReference type="Pfam" id="PF13305">
    <property type="entry name" value="TetR_C_33"/>
    <property type="match status" value="1"/>
</dbReference>
<dbReference type="InterPro" id="IPR025996">
    <property type="entry name" value="MT1864/Rv1816-like_C"/>
</dbReference>
<dbReference type="Gene3D" id="1.10.357.10">
    <property type="entry name" value="Tetracycline Repressor, domain 2"/>
    <property type="match status" value="1"/>
</dbReference>
<protein>
    <submittedName>
        <fullName evidence="6">TetR-like C-terminal domain-containing protein</fullName>
    </submittedName>
</protein>
<feature type="DNA-binding region" description="H-T-H motif" evidence="4">
    <location>
        <begin position="73"/>
        <end position="92"/>
    </location>
</feature>
<dbReference type="RefSeq" id="WP_340335790.1">
    <property type="nucleotide sequence ID" value="NZ_JBBKZS010000005.1"/>
</dbReference>
<dbReference type="Proteomes" id="UP001367030">
    <property type="component" value="Unassembled WGS sequence"/>
</dbReference>
<keyword evidence="3" id="KW-0804">Transcription</keyword>
<dbReference type="InterPro" id="IPR050109">
    <property type="entry name" value="HTH-type_TetR-like_transc_reg"/>
</dbReference>
<dbReference type="SUPFAM" id="SSF48498">
    <property type="entry name" value="Tetracyclin repressor-like, C-terminal domain"/>
    <property type="match status" value="1"/>
</dbReference>
<sequence length="250" mass="26730">MQSTLASMWMFTVSISGLKQSSANRSSKIYTVNINQHSMPSPTATPYHHGDLRAAMLEAAQRILETEGIEGLTLRAAARAAGVSHAAPKNHFGDLSGLLSELAAVGFRQFTSDLKAAMEAVASGSAEERLDAMGGAYVGFAKAHPGMFVLMFRSERLDLHRPALRQAIDEAQAALAGSMAARLGIADASAGRAPITPEQTAAMVRAWSLVHGFSMLLIDHRLDRVLAHMPPGSDWRTLLAQTFSVGSHPR</sequence>
<keyword evidence="2 4" id="KW-0238">DNA-binding</keyword>
<dbReference type="InterPro" id="IPR036271">
    <property type="entry name" value="Tet_transcr_reg_TetR-rel_C_sf"/>
</dbReference>
<evidence type="ECO:0000256" key="2">
    <source>
        <dbReference type="ARBA" id="ARBA00023125"/>
    </source>
</evidence>
<proteinExistence type="predicted"/>
<keyword evidence="7" id="KW-1185">Reference proteome</keyword>
<dbReference type="EMBL" id="JBBKZS010000005">
    <property type="protein sequence ID" value="MEJ8855708.1"/>
    <property type="molecule type" value="Genomic_DNA"/>
</dbReference>
<reference evidence="6 7" key="1">
    <citation type="submission" date="2024-03" db="EMBL/GenBank/DDBJ databases">
        <title>Novel species of the genus Variovorax.</title>
        <authorList>
            <person name="Liu Q."/>
            <person name="Xin Y.-H."/>
        </authorList>
    </citation>
    <scope>NUCLEOTIDE SEQUENCE [LARGE SCALE GENOMIC DNA]</scope>
    <source>
        <strain evidence="6 7">KACC 18901</strain>
    </source>
</reference>
<dbReference type="InterPro" id="IPR001647">
    <property type="entry name" value="HTH_TetR"/>
</dbReference>
<dbReference type="PROSITE" id="PS50977">
    <property type="entry name" value="HTH_TETR_2"/>
    <property type="match status" value="1"/>
</dbReference>
<evidence type="ECO:0000313" key="6">
    <source>
        <dbReference type="EMBL" id="MEJ8855708.1"/>
    </source>
</evidence>
<organism evidence="6 7">
    <name type="scientific">Variovorax robiniae</name>
    <dbReference type="NCBI Taxonomy" id="1836199"/>
    <lineage>
        <taxon>Bacteria</taxon>
        <taxon>Pseudomonadati</taxon>
        <taxon>Pseudomonadota</taxon>
        <taxon>Betaproteobacteria</taxon>
        <taxon>Burkholderiales</taxon>
        <taxon>Comamonadaceae</taxon>
        <taxon>Variovorax</taxon>
    </lineage>
</organism>
<dbReference type="InterPro" id="IPR009057">
    <property type="entry name" value="Homeodomain-like_sf"/>
</dbReference>
<evidence type="ECO:0000256" key="1">
    <source>
        <dbReference type="ARBA" id="ARBA00023015"/>
    </source>
</evidence>
<dbReference type="PANTHER" id="PTHR30055:SF220">
    <property type="entry name" value="TETR-FAMILY REGULATORY PROTEIN"/>
    <property type="match status" value="1"/>
</dbReference>
<evidence type="ECO:0000313" key="7">
    <source>
        <dbReference type="Proteomes" id="UP001367030"/>
    </source>
</evidence>
<evidence type="ECO:0000259" key="5">
    <source>
        <dbReference type="PROSITE" id="PS50977"/>
    </source>
</evidence>
<keyword evidence="1" id="KW-0805">Transcription regulation</keyword>
<dbReference type="PANTHER" id="PTHR30055">
    <property type="entry name" value="HTH-TYPE TRANSCRIPTIONAL REGULATOR RUTR"/>
    <property type="match status" value="1"/>
</dbReference>
<accession>A0ABU8X7D6</accession>
<comment type="caution">
    <text evidence="6">The sequence shown here is derived from an EMBL/GenBank/DDBJ whole genome shotgun (WGS) entry which is preliminary data.</text>
</comment>